<dbReference type="PROSITE" id="PS51257">
    <property type="entry name" value="PROKAR_LIPOPROTEIN"/>
    <property type="match status" value="1"/>
</dbReference>
<protein>
    <submittedName>
        <fullName evidence="1">Carboxypeptidase family protein</fullName>
    </submittedName>
</protein>
<dbReference type="OrthoDB" id="603275at2"/>
<name>A0A2U1AI81_9BACT</name>
<dbReference type="Proteomes" id="UP000245466">
    <property type="component" value="Unassembled WGS sequence"/>
</dbReference>
<sequence>MAKPSTLCSIAIMNVSSKILILCLQLLVLISCNVKNTSNIKVKGIIIDNANGQPIENANVTVLCWYDAGWDKTDYVSHDTVTDSNGSYELTFEEGYKVIVASVAPEYQRTLHEINNLKNDEVMVNLELKKDSTQTNLSETKLEDYILSNTSSL</sequence>
<dbReference type="RefSeq" id="WP_116545458.1">
    <property type="nucleotide sequence ID" value="NZ_QEKI01000028.1"/>
</dbReference>
<dbReference type="EMBL" id="QEKI01000028">
    <property type="protein sequence ID" value="PVY36080.1"/>
    <property type="molecule type" value="Genomic_DNA"/>
</dbReference>
<proteinExistence type="predicted"/>
<evidence type="ECO:0000313" key="2">
    <source>
        <dbReference type="Proteomes" id="UP000245466"/>
    </source>
</evidence>
<reference evidence="1 2" key="1">
    <citation type="submission" date="2018-04" db="EMBL/GenBank/DDBJ databases">
        <title>Genomic Encyclopedia of Type Strains, Phase IV (KMG-IV): sequencing the most valuable type-strain genomes for metagenomic binning, comparative biology and taxonomic classification.</title>
        <authorList>
            <person name="Goeker M."/>
        </authorList>
    </citation>
    <scope>NUCLEOTIDE SEQUENCE [LARGE SCALE GENOMIC DNA]</scope>
    <source>
        <strain evidence="1 2">DSM 100231</strain>
    </source>
</reference>
<evidence type="ECO:0000313" key="1">
    <source>
        <dbReference type="EMBL" id="PVY36080.1"/>
    </source>
</evidence>
<dbReference type="AlphaFoldDB" id="A0A2U1AI81"/>
<keyword evidence="1" id="KW-0378">Hydrolase</keyword>
<accession>A0A2U1AI81</accession>
<dbReference type="GO" id="GO:0004180">
    <property type="term" value="F:carboxypeptidase activity"/>
    <property type="evidence" value="ECO:0007669"/>
    <property type="project" value="UniProtKB-KW"/>
</dbReference>
<keyword evidence="1" id="KW-0121">Carboxypeptidase</keyword>
<dbReference type="InterPro" id="IPR008969">
    <property type="entry name" value="CarboxyPept-like_regulatory"/>
</dbReference>
<keyword evidence="1" id="KW-0645">Protease</keyword>
<dbReference type="Gene3D" id="2.60.40.1120">
    <property type="entry name" value="Carboxypeptidase-like, regulatory domain"/>
    <property type="match status" value="1"/>
</dbReference>
<gene>
    <name evidence="1" type="ORF">C8E01_1285</name>
</gene>
<dbReference type="SUPFAM" id="SSF49464">
    <property type="entry name" value="Carboxypeptidase regulatory domain-like"/>
    <property type="match status" value="1"/>
</dbReference>
<keyword evidence="2" id="KW-1185">Reference proteome</keyword>
<comment type="caution">
    <text evidence="1">The sequence shown here is derived from an EMBL/GenBank/DDBJ whole genome shotgun (WGS) entry which is preliminary data.</text>
</comment>
<organism evidence="1 2">
    <name type="scientific">Pontibacter virosus</name>
    <dbReference type="NCBI Taxonomy" id="1765052"/>
    <lineage>
        <taxon>Bacteria</taxon>
        <taxon>Pseudomonadati</taxon>
        <taxon>Bacteroidota</taxon>
        <taxon>Cytophagia</taxon>
        <taxon>Cytophagales</taxon>
        <taxon>Hymenobacteraceae</taxon>
        <taxon>Pontibacter</taxon>
    </lineage>
</organism>